<accession>F8FN49</accession>
<dbReference type="EMBL" id="CP002869">
    <property type="protein sequence ID" value="AEI45719.1"/>
    <property type="molecule type" value="Genomic_DNA"/>
</dbReference>
<dbReference type="InterPro" id="IPR014717">
    <property type="entry name" value="Transl_elong_EF1B/ribsomal_bS6"/>
</dbReference>
<dbReference type="AlphaFoldDB" id="F8FN49"/>
<keyword evidence="1" id="KW-0175">Coiled coil</keyword>
<gene>
    <name evidence="3" type="ordered locus">KNP414_07209</name>
</gene>
<feature type="coiled-coil region" evidence="1">
    <location>
        <begin position="36"/>
        <end position="63"/>
    </location>
</feature>
<evidence type="ECO:0000256" key="2">
    <source>
        <dbReference type="SAM" id="MobiDB-lite"/>
    </source>
</evidence>
<feature type="region of interest" description="Disordered" evidence="2">
    <location>
        <begin position="196"/>
        <end position="229"/>
    </location>
</feature>
<protein>
    <recommendedName>
        <fullName evidence="5">Pilus assembly protein PilO</fullName>
    </recommendedName>
</protein>
<feature type="compositionally biased region" description="Basic and acidic residues" evidence="2">
    <location>
        <begin position="199"/>
        <end position="208"/>
    </location>
</feature>
<evidence type="ECO:0000313" key="4">
    <source>
        <dbReference type="Proteomes" id="UP000006620"/>
    </source>
</evidence>
<evidence type="ECO:0000313" key="3">
    <source>
        <dbReference type="EMBL" id="AEI45719.1"/>
    </source>
</evidence>
<dbReference type="KEGG" id="pms:KNP414_07209"/>
<dbReference type="PATRIC" id="fig|1036673.3.peg.6724"/>
<evidence type="ECO:0000256" key="1">
    <source>
        <dbReference type="SAM" id="Coils"/>
    </source>
</evidence>
<dbReference type="PROSITE" id="PS51257">
    <property type="entry name" value="PROKAR_LIPOPROTEIN"/>
    <property type="match status" value="1"/>
</dbReference>
<organism evidence="3 4">
    <name type="scientific">Paenibacillus mucilaginosus (strain KNP414)</name>
    <dbReference type="NCBI Taxonomy" id="1036673"/>
    <lineage>
        <taxon>Bacteria</taxon>
        <taxon>Bacillati</taxon>
        <taxon>Bacillota</taxon>
        <taxon>Bacilli</taxon>
        <taxon>Bacillales</taxon>
        <taxon>Paenibacillaceae</taxon>
        <taxon>Paenibacillus</taxon>
    </lineage>
</organism>
<name>F8FN49_PAEMK</name>
<dbReference type="Proteomes" id="UP000006620">
    <property type="component" value="Chromosome"/>
</dbReference>
<proteinExistence type="predicted"/>
<dbReference type="HOGENOM" id="CLU_1359279_0_0_9"/>
<sequence>MPNKPNNNLLLLGFAVLFLILFACYSFVLKPSNDMLEANRAEIGTLQKQLGILEKKVKEKQQAQSTMSTEAVEAALPPGDNVEKLTVDLRQIEKGAQAKISSVTFSKSAKNDLQTLLVSKDPVFPNVHMVEAKLEVSGTYVQIKEVIERLQLLPRLTHIDSVDFGNIPMNRSSAAPVDNTKELSVHISFKAYFDASASKPKDAKDLKEAAPPAEAAKASADEQAVPQQS</sequence>
<reference evidence="4" key="1">
    <citation type="submission" date="2011-06" db="EMBL/GenBank/DDBJ databases">
        <title>Complete genome sequence of Paenibacillus mucilaginosus KNP414.</title>
        <authorList>
            <person name="Wang J."/>
            <person name="Hu S."/>
            <person name="Hu X."/>
            <person name="Zhang B."/>
            <person name="Dong D."/>
            <person name="Zhang S."/>
            <person name="Zhao K."/>
            <person name="Wu D."/>
        </authorList>
    </citation>
    <scope>NUCLEOTIDE SEQUENCE [LARGE SCALE GENOMIC DNA]</scope>
    <source>
        <strain evidence="4">KNP414</strain>
    </source>
</reference>
<feature type="compositionally biased region" description="Low complexity" evidence="2">
    <location>
        <begin position="209"/>
        <end position="229"/>
    </location>
</feature>
<dbReference type="Gene3D" id="3.30.70.60">
    <property type="match status" value="1"/>
</dbReference>
<reference evidence="3 4" key="2">
    <citation type="journal article" date="2013" name="Genome Announc.">
        <title>Genome Sequence of Growth-Improving Paenibacillus mucilaginosus Strain KNP414.</title>
        <authorList>
            <person name="Lu J.J."/>
            <person name="Wang J.F."/>
            <person name="Hu X.F."/>
        </authorList>
    </citation>
    <scope>NUCLEOTIDE SEQUENCE [LARGE SCALE GENOMIC DNA]</scope>
    <source>
        <strain evidence="3 4">KNP414</strain>
    </source>
</reference>
<dbReference type="RefSeq" id="WP_013920860.1">
    <property type="nucleotide sequence ID" value="NC_015690.1"/>
</dbReference>
<evidence type="ECO:0008006" key="5">
    <source>
        <dbReference type="Google" id="ProtNLM"/>
    </source>
</evidence>